<sequence>MKTLDKKAAEILRGLLALQTTKIDNTGGVYMPVHIEIIDRTDKYNHISLAHYGRQNGDVMRDPEMIIALHKESQQFVPYYYRNDYMGMEQYSVRWTDEGILLNRRLQADHTTFANQWLRNIATQQHLL</sequence>
<dbReference type="InterPro" id="IPR054203">
    <property type="entry name" value="DUF6908"/>
</dbReference>
<accession>A0ABY5V2S2</accession>
<gene>
    <name evidence="2" type="ORF">NQ519_08870</name>
</gene>
<feature type="domain" description="DUF6908" evidence="1">
    <location>
        <begin position="10"/>
        <end position="126"/>
    </location>
</feature>
<reference evidence="2" key="1">
    <citation type="journal article" date="2022" name="Cell">
        <title>Design, construction, and in vivo augmentation of a complex gut microbiome.</title>
        <authorList>
            <person name="Cheng A.G."/>
            <person name="Ho P.Y."/>
            <person name="Aranda-Diaz A."/>
            <person name="Jain S."/>
            <person name="Yu F.B."/>
            <person name="Meng X."/>
            <person name="Wang M."/>
            <person name="Iakiviak M."/>
            <person name="Nagashima K."/>
            <person name="Zhao A."/>
            <person name="Murugkar P."/>
            <person name="Patil A."/>
            <person name="Atabakhsh K."/>
            <person name="Weakley A."/>
            <person name="Yan J."/>
            <person name="Brumbaugh A.R."/>
            <person name="Higginbottom S."/>
            <person name="Dimas A."/>
            <person name="Shiver A.L."/>
            <person name="Deutschbauer A."/>
            <person name="Neff N."/>
            <person name="Sonnenburg J.L."/>
            <person name="Huang K.C."/>
            <person name="Fischbach M.A."/>
        </authorList>
    </citation>
    <scope>NUCLEOTIDE SEQUENCE</scope>
    <source>
        <strain evidence="2">JC50</strain>
    </source>
</reference>
<dbReference type="EMBL" id="CP102252">
    <property type="protein sequence ID" value="UWN63888.1"/>
    <property type="molecule type" value="Genomic_DNA"/>
</dbReference>
<proteinExistence type="predicted"/>
<evidence type="ECO:0000259" key="1">
    <source>
        <dbReference type="Pfam" id="PF21849"/>
    </source>
</evidence>
<dbReference type="Proteomes" id="UP001058267">
    <property type="component" value="Chromosome"/>
</dbReference>
<protein>
    <recommendedName>
        <fullName evidence="1">DUF6908 domain-containing protein</fullName>
    </recommendedName>
</protein>
<organism evidence="2 3">
    <name type="scientific">Alistipes senegalensis JC50</name>
    <dbReference type="NCBI Taxonomy" id="1033732"/>
    <lineage>
        <taxon>Bacteria</taxon>
        <taxon>Pseudomonadati</taxon>
        <taxon>Bacteroidota</taxon>
        <taxon>Bacteroidia</taxon>
        <taxon>Bacteroidales</taxon>
        <taxon>Rikenellaceae</taxon>
        <taxon>Alistipes</taxon>
    </lineage>
</organism>
<dbReference type="Pfam" id="PF21849">
    <property type="entry name" value="DUF6908"/>
    <property type="match status" value="1"/>
</dbReference>
<dbReference type="RefSeq" id="WP_019151512.1">
    <property type="nucleotide sequence ID" value="NZ_CP102252.1"/>
</dbReference>
<keyword evidence="3" id="KW-1185">Reference proteome</keyword>
<name>A0ABY5V2S2_9BACT</name>
<evidence type="ECO:0000313" key="3">
    <source>
        <dbReference type="Proteomes" id="UP001058267"/>
    </source>
</evidence>
<evidence type="ECO:0000313" key="2">
    <source>
        <dbReference type="EMBL" id="UWN63888.1"/>
    </source>
</evidence>